<comment type="caution">
    <text evidence="1">The sequence shown here is derived from an EMBL/GenBank/DDBJ whole genome shotgun (WGS) entry which is preliminary data.</text>
</comment>
<organism evidence="1 2">
    <name type="scientific">Smallanthus sonchifolius</name>
    <dbReference type="NCBI Taxonomy" id="185202"/>
    <lineage>
        <taxon>Eukaryota</taxon>
        <taxon>Viridiplantae</taxon>
        <taxon>Streptophyta</taxon>
        <taxon>Embryophyta</taxon>
        <taxon>Tracheophyta</taxon>
        <taxon>Spermatophyta</taxon>
        <taxon>Magnoliopsida</taxon>
        <taxon>eudicotyledons</taxon>
        <taxon>Gunneridae</taxon>
        <taxon>Pentapetalae</taxon>
        <taxon>asterids</taxon>
        <taxon>campanulids</taxon>
        <taxon>Asterales</taxon>
        <taxon>Asteraceae</taxon>
        <taxon>Asteroideae</taxon>
        <taxon>Heliantheae alliance</taxon>
        <taxon>Millerieae</taxon>
        <taxon>Smallanthus</taxon>
    </lineage>
</organism>
<evidence type="ECO:0000313" key="2">
    <source>
        <dbReference type="Proteomes" id="UP001056120"/>
    </source>
</evidence>
<accession>A0ACB9JYD2</accession>
<sequence length="137" mass="15647">MYRHPAPSSSGAPRLQRSTFAPIVGARRPSPSLPAMVHFRCFEKKEFGKKKKKRNKDREVETRRVESDRTRVVSSQWQVETNSPDAAYFSKIKKRWDFFVEEEGPGTVDPSAADSIVTSESMKLNRISGENRIFDSP</sequence>
<gene>
    <name evidence="1" type="ORF">L1987_06537</name>
</gene>
<keyword evidence="2" id="KW-1185">Reference proteome</keyword>
<name>A0ACB9JYD2_9ASTR</name>
<dbReference type="Proteomes" id="UP001056120">
    <property type="component" value="Linkage Group LG02"/>
</dbReference>
<protein>
    <submittedName>
        <fullName evidence="1">Uncharacterized protein</fullName>
    </submittedName>
</protein>
<reference evidence="1 2" key="2">
    <citation type="journal article" date="2022" name="Mol. Ecol. Resour.">
        <title>The genomes of chicory, endive, great burdock and yacon provide insights into Asteraceae paleo-polyploidization history and plant inulin production.</title>
        <authorList>
            <person name="Fan W."/>
            <person name="Wang S."/>
            <person name="Wang H."/>
            <person name="Wang A."/>
            <person name="Jiang F."/>
            <person name="Liu H."/>
            <person name="Zhao H."/>
            <person name="Xu D."/>
            <person name="Zhang Y."/>
        </authorList>
    </citation>
    <scope>NUCLEOTIDE SEQUENCE [LARGE SCALE GENOMIC DNA]</scope>
    <source>
        <strain evidence="2">cv. Yunnan</strain>
        <tissue evidence="1">Leaves</tissue>
    </source>
</reference>
<proteinExistence type="predicted"/>
<evidence type="ECO:0000313" key="1">
    <source>
        <dbReference type="EMBL" id="KAI3825061.1"/>
    </source>
</evidence>
<reference evidence="2" key="1">
    <citation type="journal article" date="2022" name="Mol. Ecol. Resour.">
        <title>The genomes of chicory, endive, great burdock and yacon provide insights into Asteraceae palaeo-polyploidization history and plant inulin production.</title>
        <authorList>
            <person name="Fan W."/>
            <person name="Wang S."/>
            <person name="Wang H."/>
            <person name="Wang A."/>
            <person name="Jiang F."/>
            <person name="Liu H."/>
            <person name="Zhao H."/>
            <person name="Xu D."/>
            <person name="Zhang Y."/>
        </authorList>
    </citation>
    <scope>NUCLEOTIDE SEQUENCE [LARGE SCALE GENOMIC DNA]</scope>
    <source>
        <strain evidence="2">cv. Yunnan</strain>
    </source>
</reference>
<dbReference type="EMBL" id="CM042019">
    <property type="protein sequence ID" value="KAI3825061.1"/>
    <property type="molecule type" value="Genomic_DNA"/>
</dbReference>